<evidence type="ECO:0000313" key="2">
    <source>
        <dbReference type="Proteomes" id="UP000479710"/>
    </source>
</evidence>
<sequence length="140" mass="14705">MSSHCRRRHSTWLHFPPFLQHLRLLPSWRRALGFGSAATALPWRRTRLRCGDGEPGRHAGMARDDQVHLRGGGGRERAVTVVAMASAPCGGGGGVDADAALRATVTAWVPREMAAEVAASAALGTDVAELGKSGSTVSPA</sequence>
<proteinExistence type="predicted"/>
<evidence type="ECO:0008006" key="3">
    <source>
        <dbReference type="Google" id="ProtNLM"/>
    </source>
</evidence>
<keyword evidence="2" id="KW-1185">Reference proteome</keyword>
<reference evidence="1 2" key="1">
    <citation type="submission" date="2019-11" db="EMBL/GenBank/DDBJ databases">
        <title>Whole genome sequence of Oryza granulata.</title>
        <authorList>
            <person name="Li W."/>
        </authorList>
    </citation>
    <scope>NUCLEOTIDE SEQUENCE [LARGE SCALE GENOMIC DNA]</scope>
    <source>
        <strain evidence="2">cv. Menghai</strain>
        <tissue evidence="1">Leaf</tissue>
    </source>
</reference>
<accession>A0A6G1EI65</accession>
<name>A0A6G1EI65_9ORYZ</name>
<organism evidence="1 2">
    <name type="scientific">Oryza meyeriana var. granulata</name>
    <dbReference type="NCBI Taxonomy" id="110450"/>
    <lineage>
        <taxon>Eukaryota</taxon>
        <taxon>Viridiplantae</taxon>
        <taxon>Streptophyta</taxon>
        <taxon>Embryophyta</taxon>
        <taxon>Tracheophyta</taxon>
        <taxon>Spermatophyta</taxon>
        <taxon>Magnoliopsida</taxon>
        <taxon>Liliopsida</taxon>
        <taxon>Poales</taxon>
        <taxon>Poaceae</taxon>
        <taxon>BOP clade</taxon>
        <taxon>Oryzoideae</taxon>
        <taxon>Oryzeae</taxon>
        <taxon>Oryzinae</taxon>
        <taxon>Oryza</taxon>
        <taxon>Oryza meyeriana</taxon>
    </lineage>
</organism>
<protein>
    <recommendedName>
        <fullName evidence="3">DUF834 domain-containing protein</fullName>
    </recommendedName>
</protein>
<dbReference type="Proteomes" id="UP000479710">
    <property type="component" value="Unassembled WGS sequence"/>
</dbReference>
<gene>
    <name evidence="1" type="ORF">E2562_010135</name>
</gene>
<dbReference type="EMBL" id="SPHZ02000003">
    <property type="protein sequence ID" value="KAF0924488.1"/>
    <property type="molecule type" value="Genomic_DNA"/>
</dbReference>
<dbReference type="AlphaFoldDB" id="A0A6G1EI65"/>
<evidence type="ECO:0000313" key="1">
    <source>
        <dbReference type="EMBL" id="KAF0924488.1"/>
    </source>
</evidence>
<comment type="caution">
    <text evidence="1">The sequence shown here is derived from an EMBL/GenBank/DDBJ whole genome shotgun (WGS) entry which is preliminary data.</text>
</comment>